<sequence>MGVNDDAFCLLTGATFECIASKLAPTEGGRVIFQKSETQKPAFAGFCEIQGSNLEFELVPRRRLELPRP</sequence>
<gene>
    <name evidence="1" type="ORF">DOZ80_16275</name>
</gene>
<proteinExistence type="predicted"/>
<name>A0A327N0Y1_PSEFL</name>
<accession>A0A327N0Y1</accession>
<dbReference type="Proteomes" id="UP000249493">
    <property type="component" value="Unassembled WGS sequence"/>
</dbReference>
<reference evidence="1 2" key="1">
    <citation type="submission" date="2018-06" db="EMBL/GenBank/DDBJ databases">
        <authorList>
            <person name="Zhirakovskaya E."/>
        </authorList>
    </citation>
    <scope>NUCLEOTIDE SEQUENCE [LARGE SCALE GENOMIC DNA]</scope>
    <source>
        <strain evidence="1 2">LY3</strain>
    </source>
</reference>
<protein>
    <submittedName>
        <fullName evidence="1">Uncharacterized protein</fullName>
    </submittedName>
</protein>
<comment type="caution">
    <text evidence="1">The sequence shown here is derived from an EMBL/GenBank/DDBJ whole genome shotgun (WGS) entry which is preliminary data.</text>
</comment>
<evidence type="ECO:0000313" key="1">
    <source>
        <dbReference type="EMBL" id="RAI68512.1"/>
    </source>
</evidence>
<evidence type="ECO:0000313" key="2">
    <source>
        <dbReference type="Proteomes" id="UP000249493"/>
    </source>
</evidence>
<dbReference type="AlphaFoldDB" id="A0A327N0Y1"/>
<dbReference type="EMBL" id="QLIN01000006">
    <property type="protein sequence ID" value="RAI68512.1"/>
    <property type="molecule type" value="Genomic_DNA"/>
</dbReference>
<organism evidence="1 2">
    <name type="scientific">Pseudomonas fluorescens</name>
    <dbReference type="NCBI Taxonomy" id="294"/>
    <lineage>
        <taxon>Bacteria</taxon>
        <taxon>Pseudomonadati</taxon>
        <taxon>Pseudomonadota</taxon>
        <taxon>Gammaproteobacteria</taxon>
        <taxon>Pseudomonadales</taxon>
        <taxon>Pseudomonadaceae</taxon>
        <taxon>Pseudomonas</taxon>
    </lineage>
</organism>